<accession>A0A815L1R2</accession>
<dbReference type="AlphaFoldDB" id="A0A815L1R2"/>
<dbReference type="EMBL" id="CAJNOQ010017635">
    <property type="protein sequence ID" value="CAF1403297.1"/>
    <property type="molecule type" value="Genomic_DNA"/>
</dbReference>
<dbReference type="EMBL" id="CAJNOK010017071">
    <property type="protein sequence ID" value="CAF1257047.1"/>
    <property type="molecule type" value="Genomic_DNA"/>
</dbReference>
<evidence type="ECO:0000313" key="5">
    <source>
        <dbReference type="Proteomes" id="UP000663829"/>
    </source>
</evidence>
<protein>
    <submittedName>
        <fullName evidence="2">Uncharacterized protein</fullName>
    </submittedName>
</protein>
<dbReference type="EMBL" id="CAJOBC010083060">
    <property type="protein sequence ID" value="CAF4296040.1"/>
    <property type="molecule type" value="Genomic_DNA"/>
</dbReference>
<name>A0A815L1R2_9BILA</name>
<dbReference type="Proteomes" id="UP000677228">
    <property type="component" value="Unassembled WGS sequence"/>
</dbReference>
<keyword evidence="5" id="KW-1185">Reference proteome</keyword>
<evidence type="ECO:0000313" key="1">
    <source>
        <dbReference type="EMBL" id="CAF1257047.1"/>
    </source>
</evidence>
<sequence length="129" mass="14876">MNSVLKGKVLLDSTDTKIEPHKQLQGDEVLIIYIEDISKLRDVQLQHTKKNGGILLGETKIQLKHDQQFPIEFTCDFTKPQNFDQLCVDGKIVVGAEIDSESREMQMYWEKAGPVKFQQNIELTVTYMY</sequence>
<reference evidence="2" key="1">
    <citation type="submission" date="2021-02" db="EMBL/GenBank/DDBJ databases">
        <authorList>
            <person name="Nowell W R."/>
        </authorList>
    </citation>
    <scope>NUCLEOTIDE SEQUENCE</scope>
</reference>
<dbReference type="Proteomes" id="UP000681722">
    <property type="component" value="Unassembled WGS sequence"/>
</dbReference>
<proteinExistence type="predicted"/>
<organism evidence="2 5">
    <name type="scientific">Didymodactylos carnosus</name>
    <dbReference type="NCBI Taxonomy" id="1234261"/>
    <lineage>
        <taxon>Eukaryota</taxon>
        <taxon>Metazoa</taxon>
        <taxon>Spiralia</taxon>
        <taxon>Gnathifera</taxon>
        <taxon>Rotifera</taxon>
        <taxon>Eurotatoria</taxon>
        <taxon>Bdelloidea</taxon>
        <taxon>Philodinida</taxon>
        <taxon>Philodinidae</taxon>
        <taxon>Didymodactylos</taxon>
    </lineage>
</organism>
<dbReference type="OrthoDB" id="10000334at2759"/>
<comment type="caution">
    <text evidence="2">The sequence shown here is derived from an EMBL/GenBank/DDBJ whole genome shotgun (WGS) entry which is preliminary data.</text>
</comment>
<evidence type="ECO:0000313" key="4">
    <source>
        <dbReference type="EMBL" id="CAF4296040.1"/>
    </source>
</evidence>
<dbReference type="Proteomes" id="UP000682733">
    <property type="component" value="Unassembled WGS sequence"/>
</dbReference>
<dbReference type="EMBL" id="CAJOBA010038623">
    <property type="protein sequence ID" value="CAF4063973.1"/>
    <property type="molecule type" value="Genomic_DNA"/>
</dbReference>
<evidence type="ECO:0000313" key="3">
    <source>
        <dbReference type="EMBL" id="CAF4063973.1"/>
    </source>
</evidence>
<evidence type="ECO:0000313" key="2">
    <source>
        <dbReference type="EMBL" id="CAF1403297.1"/>
    </source>
</evidence>
<dbReference type="Proteomes" id="UP000663829">
    <property type="component" value="Unassembled WGS sequence"/>
</dbReference>
<gene>
    <name evidence="2" type="ORF">GPM918_LOCUS33321</name>
    <name evidence="1" type="ORF">OVA965_LOCUS26546</name>
    <name evidence="4" type="ORF">SRO942_LOCUS34005</name>
    <name evidence="3" type="ORF">TMI583_LOCUS27287</name>
</gene>